<evidence type="ECO:0000313" key="4">
    <source>
        <dbReference type="Proteomes" id="UP000005632"/>
    </source>
</evidence>
<evidence type="ECO:0000313" key="3">
    <source>
        <dbReference type="EMBL" id="AEV30871.1"/>
    </source>
</evidence>
<feature type="signal peptide" evidence="1">
    <location>
        <begin position="1"/>
        <end position="21"/>
    </location>
</feature>
<organism evidence="3 4">
    <name type="scientific">Sphaerochaeta pleomorpha (strain ATCC BAA-1885 / DSM 22778 / Grapes)</name>
    <dbReference type="NCBI Taxonomy" id="158190"/>
    <lineage>
        <taxon>Bacteria</taxon>
        <taxon>Pseudomonadati</taxon>
        <taxon>Spirochaetota</taxon>
        <taxon>Spirochaetia</taxon>
        <taxon>Spirochaetales</taxon>
        <taxon>Sphaerochaetaceae</taxon>
        <taxon>Sphaerochaeta</taxon>
    </lineage>
</organism>
<dbReference type="KEGG" id="sgp:SpiGrapes_3124"/>
<gene>
    <name evidence="3" type="ordered locus">SpiGrapes_3124</name>
</gene>
<dbReference type="RefSeq" id="WP_014271710.1">
    <property type="nucleotide sequence ID" value="NC_016633.1"/>
</dbReference>
<dbReference type="Pfam" id="PF08308">
    <property type="entry name" value="PEGA"/>
    <property type="match status" value="1"/>
</dbReference>
<dbReference type="OrthoDB" id="1524740at2"/>
<dbReference type="EMBL" id="CP003155">
    <property type="protein sequence ID" value="AEV30871.1"/>
    <property type="molecule type" value="Genomic_DNA"/>
</dbReference>
<proteinExistence type="predicted"/>
<name>G8QZ12_SPHPG</name>
<evidence type="ECO:0000256" key="1">
    <source>
        <dbReference type="SAM" id="SignalP"/>
    </source>
</evidence>
<accession>G8QZ12</accession>
<sequence length="124" mass="13647">MKRFITILVATILALSLTGCATLLKGNTQEVAFASDPAKAQVYINGSYFGDTPFTMNMDSSNSYTVEFRKSGYQSKSFLINSELGLGWVILDVISGFYPVVIDAITGDWKVLDTTIVMTNLEKR</sequence>
<protein>
    <submittedName>
        <fullName evidence="3">PEGA domain-containing protein</fullName>
    </submittedName>
</protein>
<dbReference type="AlphaFoldDB" id="G8QZ12"/>
<dbReference type="Proteomes" id="UP000005632">
    <property type="component" value="Chromosome"/>
</dbReference>
<reference evidence="3 4" key="1">
    <citation type="submission" date="2011-11" db="EMBL/GenBank/DDBJ databases">
        <title>Complete sequence of Spirochaeta sp. grapes.</title>
        <authorList>
            <consortium name="US DOE Joint Genome Institute"/>
            <person name="Lucas S."/>
            <person name="Han J."/>
            <person name="Lapidus A."/>
            <person name="Cheng J.-F."/>
            <person name="Goodwin L."/>
            <person name="Pitluck S."/>
            <person name="Peters L."/>
            <person name="Ovchinnikova G."/>
            <person name="Munk A.C."/>
            <person name="Detter J.C."/>
            <person name="Han C."/>
            <person name="Tapia R."/>
            <person name="Land M."/>
            <person name="Hauser L."/>
            <person name="Kyrpides N."/>
            <person name="Ivanova N."/>
            <person name="Pagani I."/>
            <person name="Ritalahtilisa K."/>
            <person name="Loeffler F."/>
            <person name="Woyke T."/>
        </authorList>
    </citation>
    <scope>NUCLEOTIDE SEQUENCE [LARGE SCALE GENOMIC DNA]</scope>
    <source>
        <strain evidence="4">ATCC BAA-1885 / DSM 22778 / Grapes</strain>
    </source>
</reference>
<dbReference type="PROSITE" id="PS51257">
    <property type="entry name" value="PROKAR_LIPOPROTEIN"/>
    <property type="match status" value="1"/>
</dbReference>
<dbReference type="InterPro" id="IPR013229">
    <property type="entry name" value="PEGA"/>
</dbReference>
<dbReference type="HOGENOM" id="CLU_124448_1_0_12"/>
<feature type="chain" id="PRO_5003515374" evidence="1">
    <location>
        <begin position="22"/>
        <end position="124"/>
    </location>
</feature>
<evidence type="ECO:0000259" key="2">
    <source>
        <dbReference type="Pfam" id="PF08308"/>
    </source>
</evidence>
<keyword evidence="1" id="KW-0732">Signal</keyword>
<keyword evidence="4" id="KW-1185">Reference proteome</keyword>
<dbReference type="STRING" id="158190.SpiGrapes_3124"/>
<feature type="domain" description="PEGA" evidence="2">
    <location>
        <begin position="32"/>
        <end position="74"/>
    </location>
</feature>